<evidence type="ECO:0000256" key="1">
    <source>
        <dbReference type="SAM" id="MobiDB-lite"/>
    </source>
</evidence>
<feature type="compositionally biased region" description="Polar residues" evidence="1">
    <location>
        <begin position="1"/>
        <end position="13"/>
    </location>
</feature>
<comment type="caution">
    <text evidence="2">The sequence shown here is derived from an EMBL/GenBank/DDBJ whole genome shotgun (WGS) entry which is preliminary data.</text>
</comment>
<protein>
    <submittedName>
        <fullName evidence="2">Uncharacterized protein</fullName>
    </submittedName>
</protein>
<dbReference type="EMBL" id="VSSQ01064137">
    <property type="protein sequence ID" value="MPN17104.1"/>
    <property type="molecule type" value="Genomic_DNA"/>
</dbReference>
<feature type="compositionally biased region" description="Basic and acidic residues" evidence="1">
    <location>
        <begin position="14"/>
        <end position="57"/>
    </location>
</feature>
<evidence type="ECO:0000313" key="2">
    <source>
        <dbReference type="EMBL" id="MPN17104.1"/>
    </source>
</evidence>
<reference evidence="2" key="1">
    <citation type="submission" date="2019-08" db="EMBL/GenBank/DDBJ databases">
        <authorList>
            <person name="Kucharzyk K."/>
            <person name="Murdoch R.W."/>
            <person name="Higgins S."/>
            <person name="Loffler F."/>
        </authorList>
    </citation>
    <scope>NUCLEOTIDE SEQUENCE</scope>
</reference>
<accession>A0A645FZ06</accession>
<sequence length="57" mass="6361">MIYSGSQFVTGDVTQHDDQVRSEPISNDRNEECGQHENEAALGTREVKIGKESSNHE</sequence>
<organism evidence="2">
    <name type="scientific">bioreactor metagenome</name>
    <dbReference type="NCBI Taxonomy" id="1076179"/>
    <lineage>
        <taxon>unclassified sequences</taxon>
        <taxon>metagenomes</taxon>
        <taxon>ecological metagenomes</taxon>
    </lineage>
</organism>
<feature type="region of interest" description="Disordered" evidence="1">
    <location>
        <begin position="1"/>
        <end position="57"/>
    </location>
</feature>
<dbReference type="AlphaFoldDB" id="A0A645FZ06"/>
<gene>
    <name evidence="2" type="ORF">SDC9_164454</name>
</gene>
<proteinExistence type="predicted"/>
<name>A0A645FZ06_9ZZZZ</name>